<name>A0A4R5K856_9MICC</name>
<evidence type="ECO:0000256" key="6">
    <source>
        <dbReference type="ARBA" id="ARBA00022692"/>
    </source>
</evidence>
<dbReference type="PANTHER" id="PTHR23535:SF2">
    <property type="entry name" value="SUGAR EFFLUX TRANSPORTER A-RELATED"/>
    <property type="match status" value="1"/>
</dbReference>
<feature type="transmembrane region" description="Helical" evidence="9">
    <location>
        <begin position="226"/>
        <end position="247"/>
    </location>
</feature>
<feature type="domain" description="Major facilitator superfamily (MFS) profile" evidence="10">
    <location>
        <begin position="17"/>
        <end position="402"/>
    </location>
</feature>
<dbReference type="Pfam" id="PF07690">
    <property type="entry name" value="MFS_1"/>
    <property type="match status" value="1"/>
</dbReference>
<evidence type="ECO:0000256" key="3">
    <source>
        <dbReference type="ARBA" id="ARBA00022448"/>
    </source>
</evidence>
<keyword evidence="3" id="KW-0813">Transport</keyword>
<dbReference type="InterPro" id="IPR036259">
    <property type="entry name" value="MFS_trans_sf"/>
</dbReference>
<evidence type="ECO:0000313" key="11">
    <source>
        <dbReference type="EMBL" id="TDF91301.1"/>
    </source>
</evidence>
<keyword evidence="5" id="KW-0762">Sugar transport</keyword>
<dbReference type="Gene3D" id="1.20.1250.20">
    <property type="entry name" value="MFS general substrate transporter like domains"/>
    <property type="match status" value="2"/>
</dbReference>
<proteinExistence type="inferred from homology"/>
<feature type="transmembrane region" description="Helical" evidence="9">
    <location>
        <begin position="51"/>
        <end position="71"/>
    </location>
</feature>
<dbReference type="OrthoDB" id="9061072at2"/>
<feature type="transmembrane region" description="Helical" evidence="9">
    <location>
        <begin position="83"/>
        <end position="99"/>
    </location>
</feature>
<feature type="transmembrane region" description="Helical" evidence="9">
    <location>
        <begin position="378"/>
        <end position="397"/>
    </location>
</feature>
<dbReference type="GO" id="GO:0022857">
    <property type="term" value="F:transmembrane transporter activity"/>
    <property type="evidence" value="ECO:0007669"/>
    <property type="project" value="InterPro"/>
</dbReference>
<evidence type="ECO:0000256" key="7">
    <source>
        <dbReference type="ARBA" id="ARBA00022989"/>
    </source>
</evidence>
<dbReference type="PROSITE" id="PS50850">
    <property type="entry name" value="MFS"/>
    <property type="match status" value="1"/>
</dbReference>
<evidence type="ECO:0000259" key="10">
    <source>
        <dbReference type="PROSITE" id="PS50850"/>
    </source>
</evidence>
<evidence type="ECO:0000256" key="4">
    <source>
        <dbReference type="ARBA" id="ARBA00022475"/>
    </source>
</evidence>
<dbReference type="GO" id="GO:0005886">
    <property type="term" value="C:plasma membrane"/>
    <property type="evidence" value="ECO:0007669"/>
    <property type="project" value="UniProtKB-SubCell"/>
</dbReference>
<feature type="transmembrane region" description="Helical" evidence="9">
    <location>
        <begin position="151"/>
        <end position="170"/>
    </location>
</feature>
<sequence length="405" mass="41975">MLTRSPSAWRVVIGTPLYRGATTALFFSGLGFSAAAPQIARFLVDDLGGSLTMAGLYYLTNLTALLAGFLVGRWSDRTGRRLGPFRICAVAGFLGWLGIGLSTQLWMPFVISAVVLSFAGAATSQLFAAIHDELAADHSSISDGVVSYVRMSLTFGWVIGPVAGSFLAGTLGLRPMLVATAVCTLLQILPLGTLRDRARRHREVFTPEAGTSSPEARAGRPSVKPLLVFTGLYVLVYAGEPIKYAYLPIYMNDHHYAPGLSGAIIAIQPLVELVLMPVAAIVARKMGMLHLMVVGALLGFGANMLFALSGSPLGLFAAQLLMGGVWGVFAGLGIIVAQRLLPGAVATASAIFISAPAVSSALGGLVGGIGVAAAGLPLVFLAPSAMALIASAGLVVLQRRLGTGI</sequence>
<evidence type="ECO:0000256" key="5">
    <source>
        <dbReference type="ARBA" id="ARBA00022597"/>
    </source>
</evidence>
<comment type="similarity">
    <text evidence="2">Belongs to the major facilitator superfamily. Set transporter family.</text>
</comment>
<evidence type="ECO:0000256" key="8">
    <source>
        <dbReference type="ARBA" id="ARBA00023136"/>
    </source>
</evidence>
<keyword evidence="12" id="KW-1185">Reference proteome</keyword>
<feature type="transmembrane region" description="Helical" evidence="9">
    <location>
        <begin position="105"/>
        <end position="130"/>
    </location>
</feature>
<dbReference type="SUPFAM" id="SSF103473">
    <property type="entry name" value="MFS general substrate transporter"/>
    <property type="match status" value="1"/>
</dbReference>
<keyword evidence="8 9" id="KW-0472">Membrane</keyword>
<reference evidence="11 12" key="1">
    <citation type="submission" date="2019-03" db="EMBL/GenBank/DDBJ databases">
        <title>Whole genome sequence of Arthrobacter sp JH1-1.</title>
        <authorList>
            <person name="Trinh H.N."/>
        </authorList>
    </citation>
    <scope>NUCLEOTIDE SEQUENCE [LARGE SCALE GENOMIC DNA]</scope>
    <source>
        <strain evidence="11 12">JH1-1</strain>
    </source>
</reference>
<dbReference type="AlphaFoldDB" id="A0A4R5K856"/>
<evidence type="ECO:0000256" key="2">
    <source>
        <dbReference type="ARBA" id="ARBA00006523"/>
    </source>
</evidence>
<accession>A0A4R5K856</accession>
<evidence type="ECO:0000256" key="1">
    <source>
        <dbReference type="ARBA" id="ARBA00004651"/>
    </source>
</evidence>
<feature type="transmembrane region" description="Helical" evidence="9">
    <location>
        <begin position="349"/>
        <end position="372"/>
    </location>
</feature>
<dbReference type="InterPro" id="IPR020846">
    <property type="entry name" value="MFS_dom"/>
</dbReference>
<organism evidence="11 12">
    <name type="scientific">Arthrobacter terricola</name>
    <dbReference type="NCBI Taxonomy" id="2547396"/>
    <lineage>
        <taxon>Bacteria</taxon>
        <taxon>Bacillati</taxon>
        <taxon>Actinomycetota</taxon>
        <taxon>Actinomycetes</taxon>
        <taxon>Micrococcales</taxon>
        <taxon>Micrococcaceae</taxon>
        <taxon>Arthrobacter</taxon>
    </lineage>
</organism>
<protein>
    <submittedName>
        <fullName evidence="11">MFS transporter</fullName>
    </submittedName>
</protein>
<dbReference type="EMBL" id="SMRU01000031">
    <property type="protein sequence ID" value="TDF91301.1"/>
    <property type="molecule type" value="Genomic_DNA"/>
</dbReference>
<evidence type="ECO:0000313" key="12">
    <source>
        <dbReference type="Proteomes" id="UP000295511"/>
    </source>
</evidence>
<dbReference type="PANTHER" id="PTHR23535">
    <property type="entry name" value="SUGAR EFFLUX TRANSPORTER A-RELATED"/>
    <property type="match status" value="1"/>
</dbReference>
<feature type="transmembrane region" description="Helical" evidence="9">
    <location>
        <begin position="289"/>
        <end position="309"/>
    </location>
</feature>
<comment type="subcellular location">
    <subcellularLocation>
        <location evidence="1">Cell membrane</location>
        <topology evidence="1">Multi-pass membrane protein</topology>
    </subcellularLocation>
</comment>
<dbReference type="Proteomes" id="UP000295511">
    <property type="component" value="Unassembled WGS sequence"/>
</dbReference>
<comment type="caution">
    <text evidence="11">The sequence shown here is derived from an EMBL/GenBank/DDBJ whole genome shotgun (WGS) entry which is preliminary data.</text>
</comment>
<dbReference type="InterPro" id="IPR011701">
    <property type="entry name" value="MFS"/>
</dbReference>
<feature type="transmembrane region" description="Helical" evidence="9">
    <location>
        <begin position="315"/>
        <end position="337"/>
    </location>
</feature>
<gene>
    <name evidence="11" type="ORF">E1809_21225</name>
</gene>
<feature type="transmembrane region" description="Helical" evidence="9">
    <location>
        <begin position="176"/>
        <end position="194"/>
    </location>
</feature>
<evidence type="ECO:0000256" key="9">
    <source>
        <dbReference type="SAM" id="Phobius"/>
    </source>
</evidence>
<keyword evidence="6 9" id="KW-0812">Transmembrane</keyword>
<keyword evidence="4" id="KW-1003">Cell membrane</keyword>
<keyword evidence="7 9" id="KW-1133">Transmembrane helix</keyword>
<feature type="transmembrane region" description="Helical" evidence="9">
    <location>
        <begin position="259"/>
        <end position="282"/>
    </location>
</feature>